<accession>A0A649VMS2</accession>
<dbReference type="GeneID" id="55814535"/>
<dbReference type="KEGG" id="vg:55814535"/>
<dbReference type="EMBL" id="MN586027">
    <property type="protein sequence ID" value="QGJ93531.1"/>
    <property type="molecule type" value="Genomic_DNA"/>
</dbReference>
<dbReference type="Proteomes" id="UP000427282">
    <property type="component" value="Segment"/>
</dbReference>
<proteinExistence type="predicted"/>
<keyword evidence="3" id="KW-1185">Reference proteome</keyword>
<name>A0A649VMS2_9CAUD</name>
<sequence>MSPSQTIADLDKLVAEVYSSGRPAKAMNGVRPLSQRLGALFTGGQLVQLSVGTLTRLDDLAAAFRGLGEAAARSAEAMTSSTQAFHARCRCQSSPQLAAKPHRPILNLPHNPRLRDGRGLHHGYGPKGKNRR</sequence>
<evidence type="ECO:0000313" key="3">
    <source>
        <dbReference type="Proteomes" id="UP000427282"/>
    </source>
</evidence>
<feature type="region of interest" description="Disordered" evidence="1">
    <location>
        <begin position="95"/>
        <end position="132"/>
    </location>
</feature>
<organism evidence="2 3">
    <name type="scientific">Arthrobacter phage Mufasa8</name>
    <dbReference type="NCBI Taxonomy" id="2656526"/>
    <lineage>
        <taxon>Viruses</taxon>
        <taxon>Duplodnaviria</taxon>
        <taxon>Heunggongvirae</taxon>
        <taxon>Uroviricota</taxon>
        <taxon>Caudoviricetes</taxon>
        <taxon>Mufasoctovirus</taxon>
        <taxon>Mufasoctovirus mufasa8</taxon>
    </lineage>
</organism>
<evidence type="ECO:0000313" key="2">
    <source>
        <dbReference type="EMBL" id="QGJ93531.1"/>
    </source>
</evidence>
<protein>
    <submittedName>
        <fullName evidence="2">Uncharacterized protein</fullName>
    </submittedName>
</protein>
<dbReference type="RefSeq" id="YP_009885163.1">
    <property type="nucleotide sequence ID" value="NC_049478.1"/>
</dbReference>
<gene>
    <name evidence="2" type="primary">83</name>
    <name evidence="2" type="ORF">SEA_MUFASA8_83</name>
</gene>
<evidence type="ECO:0000256" key="1">
    <source>
        <dbReference type="SAM" id="MobiDB-lite"/>
    </source>
</evidence>
<reference evidence="2 3" key="1">
    <citation type="submission" date="2019-10" db="EMBL/GenBank/DDBJ databases">
        <authorList>
            <person name="Garlena R.A."/>
            <person name="Russell D.A."/>
            <person name="Pope W.H."/>
            <person name="Jacobs-Sera D."/>
            <person name="Hatfull G.F."/>
        </authorList>
    </citation>
    <scope>NUCLEOTIDE SEQUENCE [LARGE SCALE GENOMIC DNA]</scope>
</reference>